<evidence type="ECO:0000313" key="4">
    <source>
        <dbReference type="EMBL" id="MCS0590742.1"/>
    </source>
</evidence>
<dbReference type="PANTHER" id="PTHR45586:SF1">
    <property type="entry name" value="LIPOPOLYSACCHARIDE ASSEMBLY PROTEIN B"/>
    <property type="match status" value="1"/>
</dbReference>
<dbReference type="SMART" id="SM00028">
    <property type="entry name" value="TPR"/>
    <property type="match status" value="23"/>
</dbReference>
<dbReference type="PROSITE" id="PS50293">
    <property type="entry name" value="TPR_REGION"/>
    <property type="match status" value="1"/>
</dbReference>
<keyword evidence="1" id="KW-0677">Repeat</keyword>
<dbReference type="Proteomes" id="UP001205560">
    <property type="component" value="Unassembled WGS sequence"/>
</dbReference>
<keyword evidence="5" id="KW-1185">Reference proteome</keyword>
<dbReference type="InterPro" id="IPR014266">
    <property type="entry name" value="PEP-CTERM_TPR_PrsT"/>
</dbReference>
<dbReference type="Pfam" id="PF14559">
    <property type="entry name" value="TPR_19"/>
    <property type="match status" value="5"/>
</dbReference>
<feature type="repeat" description="TPR" evidence="3">
    <location>
        <begin position="845"/>
        <end position="878"/>
    </location>
</feature>
<keyword evidence="2 3" id="KW-0802">TPR repeat</keyword>
<dbReference type="SUPFAM" id="SSF81901">
    <property type="entry name" value="HCP-like"/>
    <property type="match status" value="1"/>
</dbReference>
<protein>
    <submittedName>
        <fullName evidence="4">PEP-CTERM system TPR-repeat protein PrsT</fullName>
    </submittedName>
</protein>
<feature type="repeat" description="TPR" evidence="3">
    <location>
        <begin position="134"/>
        <end position="167"/>
    </location>
</feature>
<gene>
    <name evidence="4" type="primary">prsT</name>
    <name evidence="4" type="ORF">NX782_16230</name>
</gene>
<dbReference type="RefSeq" id="WP_258846518.1">
    <property type="nucleotide sequence ID" value="NZ_JANUGX010000019.1"/>
</dbReference>
<comment type="caution">
    <text evidence="4">The sequence shown here is derived from an EMBL/GenBank/DDBJ whole genome shotgun (WGS) entry which is preliminary data.</text>
</comment>
<organism evidence="4 5">
    <name type="scientific">Massilia norwichensis</name>
    <dbReference type="NCBI Taxonomy" id="1442366"/>
    <lineage>
        <taxon>Bacteria</taxon>
        <taxon>Pseudomonadati</taxon>
        <taxon>Pseudomonadota</taxon>
        <taxon>Betaproteobacteria</taxon>
        <taxon>Burkholderiales</taxon>
        <taxon>Oxalobacteraceae</taxon>
        <taxon>Telluria group</taxon>
        <taxon>Massilia</taxon>
    </lineage>
</organism>
<feature type="repeat" description="TPR" evidence="3">
    <location>
        <begin position="473"/>
        <end position="506"/>
    </location>
</feature>
<dbReference type="SUPFAM" id="SSF48452">
    <property type="entry name" value="TPR-like"/>
    <property type="match status" value="3"/>
</dbReference>
<dbReference type="PROSITE" id="PS51257">
    <property type="entry name" value="PROKAR_LIPOPROTEIN"/>
    <property type="match status" value="1"/>
</dbReference>
<dbReference type="PANTHER" id="PTHR45586">
    <property type="entry name" value="TPR REPEAT-CONTAINING PROTEIN PA4667"/>
    <property type="match status" value="1"/>
</dbReference>
<evidence type="ECO:0000256" key="1">
    <source>
        <dbReference type="ARBA" id="ARBA00022737"/>
    </source>
</evidence>
<dbReference type="Gene3D" id="1.25.40.10">
    <property type="entry name" value="Tetratricopeptide repeat domain"/>
    <property type="match status" value="4"/>
</dbReference>
<dbReference type="InterPro" id="IPR019734">
    <property type="entry name" value="TPR_rpt"/>
</dbReference>
<evidence type="ECO:0000313" key="5">
    <source>
        <dbReference type="Proteomes" id="UP001205560"/>
    </source>
</evidence>
<dbReference type="InterPro" id="IPR011990">
    <property type="entry name" value="TPR-like_helical_dom_sf"/>
</dbReference>
<feature type="repeat" description="TPR" evidence="3">
    <location>
        <begin position="643"/>
        <end position="676"/>
    </location>
</feature>
<evidence type="ECO:0000256" key="3">
    <source>
        <dbReference type="PROSITE-ProRule" id="PRU00339"/>
    </source>
</evidence>
<dbReference type="EMBL" id="JANUGX010000019">
    <property type="protein sequence ID" value="MCS0590742.1"/>
    <property type="molecule type" value="Genomic_DNA"/>
</dbReference>
<dbReference type="InterPro" id="IPR051012">
    <property type="entry name" value="CellSynth/LPSAsmb/PSIAsmb"/>
</dbReference>
<reference evidence="4 5" key="1">
    <citation type="submission" date="2022-08" db="EMBL/GenBank/DDBJ databases">
        <title>Reclassification of Massilia species as members of the genera Telluria, Duganella, Pseudoduganella, Mokoshia gen. nov. and Zemynaea gen. nov. using orthogonal and non-orthogonal genome-based approaches.</title>
        <authorList>
            <person name="Bowman J.P."/>
        </authorList>
    </citation>
    <scope>NUCLEOTIDE SEQUENCE [LARGE SCALE GENOMIC DNA]</scope>
    <source>
        <strain evidence="4 5">LMG 28164</strain>
    </source>
</reference>
<sequence>MPRKVNKGALRIALVTGAIIASAVLGGCNRSKPTEQLLADAKQYQQKGETKAAMIELKNAVANSPENGEARLALGILHADTGDFVSAEKELRKALSLGIDKSRALPVLARSLEQQGKPKEVLDTATPEAAANSAELLTLRGNAYLDMNDVEKAKEAYEQAVKLQPDNGTVLIGMARLALYQKDTTAAENYADQAVKKDPKNADAWMFKGALARGEGKMPEALAAFTQASVIKADHRTARIEKALVEINLKKFDDAKADLDAARKLTPGSLQLAYTQALLDFTKGQHKAALESVQKVLKSAPEHMPSILLAGAIELNLGSYQQAEQHLQHYLNTNPDNTYARKLLAQAQLQTAPSEALATLAPALKNTSDDPHLLALAGESYLRTQDFGNATNYLEKATALAPKVAALHTSLGMSKLKQGDQAKALSELELGASLDTSSPKGGMALVQAEMSMKNYDKALTAAQNLVKQQPDNAQVHALLGSVYVAKQDTANARAAFDKALAIDSTFFPAAANLAQLDLNAKKPADAESRFTAILKKDPKNINAMTALAELANLQGQRDKATTWLEKASSENPSAVAPGIRLANHYLQTKQTPKALTLARKLQTENPTDPNLLNLLGTVQLASNDATAAIETYSKLVNVQPKSPQPKYRLAGAYATAKREDQAASELKKAIALQPDFLPAQLALAELAMRKKQPDEALAIARTLQKQERNASAGLMLEADLLLLQKKIDQAVPLYQKAQAAHPTTQVALTIHRLQKMNGKGQKADQELAQWLKDHPNDVQALMYSAEQNLASQQYQPAAAQLEYVLKLTPNNALALNNLAWTYQQLNNPKALETAEKAYSIAGNNPAVQDTLGSILIDKGDSKRAVELLQKAVASLPENGDMQLHLAQAQAKSGDKANARKTLEKLSAANKGEASAKAKALLAQM</sequence>
<accession>A0ABT2A9H7</accession>
<name>A0ABT2A9H7_9BURK</name>
<dbReference type="Pfam" id="PF13432">
    <property type="entry name" value="TPR_16"/>
    <property type="match status" value="3"/>
</dbReference>
<feature type="repeat" description="TPR" evidence="3">
    <location>
        <begin position="371"/>
        <end position="404"/>
    </location>
</feature>
<feature type="repeat" description="TPR" evidence="3">
    <location>
        <begin position="609"/>
        <end position="642"/>
    </location>
</feature>
<dbReference type="NCBIfam" id="TIGR02917">
    <property type="entry name" value="PEP_TPR_lipo"/>
    <property type="match status" value="1"/>
</dbReference>
<dbReference type="PROSITE" id="PS50005">
    <property type="entry name" value="TPR"/>
    <property type="match status" value="6"/>
</dbReference>
<evidence type="ECO:0000256" key="2">
    <source>
        <dbReference type="ARBA" id="ARBA00022803"/>
    </source>
</evidence>
<proteinExistence type="predicted"/>